<dbReference type="CDD" id="cd00058">
    <property type="entry name" value="beta-trefoil_FGF"/>
    <property type="match status" value="1"/>
</dbReference>
<evidence type="ECO:0000313" key="4">
    <source>
        <dbReference type="Proteomes" id="UP001163046"/>
    </source>
</evidence>
<dbReference type="GO" id="GO:0008083">
    <property type="term" value="F:growth factor activity"/>
    <property type="evidence" value="ECO:0007669"/>
    <property type="project" value="InterPro"/>
</dbReference>
<gene>
    <name evidence="3" type="primary">FGF1_2</name>
    <name evidence="3" type="ORF">OS493_014466</name>
</gene>
<sequence length="208" mass="23640">MNKVLLTNVVRWILLLCVCHSSFFPSEALPVGKLPKGGRWESSGSDDDSEREETYITPEHKVYMRLTNPRIDRSIHKRKSSYVRRGKLFNRNGYVLKINKDGSVDGTTDRNSPLANLEFHSVGTGLLMILGLTSKRYLSIGDNGLLQGSEEPTLNTVFKEIHEENMFHSYLSYKNTRWLVGIKKNGRAKKASLTRVGQKSTQFLISYT</sequence>
<keyword evidence="4" id="KW-1185">Reference proteome</keyword>
<accession>A0A9X0CL00</accession>
<dbReference type="SUPFAM" id="SSF50353">
    <property type="entry name" value="Cytokine"/>
    <property type="match status" value="1"/>
</dbReference>
<protein>
    <recommendedName>
        <fullName evidence="2">Fibroblast growth factor</fullName>
        <shortName evidence="2">FGF</shortName>
    </recommendedName>
</protein>
<dbReference type="Pfam" id="PF00167">
    <property type="entry name" value="FGF"/>
    <property type="match status" value="1"/>
</dbReference>
<dbReference type="AlphaFoldDB" id="A0A9X0CL00"/>
<dbReference type="Proteomes" id="UP001163046">
    <property type="component" value="Unassembled WGS sequence"/>
</dbReference>
<dbReference type="InterPro" id="IPR056378">
    <property type="entry name" value="Let-756-like_FGF"/>
</dbReference>
<feature type="signal peptide" evidence="2">
    <location>
        <begin position="1"/>
        <end position="28"/>
    </location>
</feature>
<dbReference type="Gene3D" id="2.80.10.50">
    <property type="match status" value="1"/>
</dbReference>
<organism evidence="3 4">
    <name type="scientific">Desmophyllum pertusum</name>
    <dbReference type="NCBI Taxonomy" id="174260"/>
    <lineage>
        <taxon>Eukaryota</taxon>
        <taxon>Metazoa</taxon>
        <taxon>Cnidaria</taxon>
        <taxon>Anthozoa</taxon>
        <taxon>Hexacorallia</taxon>
        <taxon>Scleractinia</taxon>
        <taxon>Caryophylliina</taxon>
        <taxon>Caryophylliidae</taxon>
        <taxon>Desmophyllum</taxon>
    </lineage>
</organism>
<dbReference type="InterPro" id="IPR008996">
    <property type="entry name" value="IL1/FGF"/>
</dbReference>
<dbReference type="InterPro" id="IPR002209">
    <property type="entry name" value="Fibroblast_GF_fam"/>
</dbReference>
<dbReference type="PRINTS" id="PR00262">
    <property type="entry name" value="IL1HBGF"/>
</dbReference>
<comment type="caution">
    <text evidence="3">The sequence shown here is derived from an EMBL/GenBank/DDBJ whole genome shotgun (WGS) entry which is preliminary data.</text>
</comment>
<name>A0A9X0CL00_9CNID</name>
<dbReference type="PANTHER" id="PTHR11486">
    <property type="entry name" value="FIBROBLAST GROWTH FACTOR"/>
    <property type="match status" value="1"/>
</dbReference>
<dbReference type="EMBL" id="MU827308">
    <property type="protein sequence ID" value="KAJ7361825.1"/>
    <property type="molecule type" value="Genomic_DNA"/>
</dbReference>
<dbReference type="OrthoDB" id="5986928at2759"/>
<evidence type="ECO:0000256" key="2">
    <source>
        <dbReference type="RuleBase" id="RU049442"/>
    </source>
</evidence>
<reference evidence="3" key="1">
    <citation type="submission" date="2023-01" db="EMBL/GenBank/DDBJ databases">
        <title>Genome assembly of the deep-sea coral Lophelia pertusa.</title>
        <authorList>
            <person name="Herrera S."/>
            <person name="Cordes E."/>
        </authorList>
    </citation>
    <scope>NUCLEOTIDE SEQUENCE</scope>
    <source>
        <strain evidence="3">USNM1676648</strain>
        <tissue evidence="3">Polyp</tissue>
    </source>
</reference>
<comment type="similarity">
    <text evidence="1 2">Belongs to the heparin-binding growth factors family.</text>
</comment>
<evidence type="ECO:0000313" key="3">
    <source>
        <dbReference type="EMBL" id="KAJ7361825.1"/>
    </source>
</evidence>
<proteinExistence type="inferred from homology"/>
<evidence type="ECO:0000256" key="1">
    <source>
        <dbReference type="ARBA" id="ARBA00007936"/>
    </source>
</evidence>
<feature type="chain" id="PRO_5041017223" description="Fibroblast growth factor" evidence="2">
    <location>
        <begin position="29"/>
        <end position="208"/>
    </location>
</feature>
<dbReference type="PRINTS" id="PR00263">
    <property type="entry name" value="HBGFFGF"/>
</dbReference>
<dbReference type="SMART" id="SM00442">
    <property type="entry name" value="FGF"/>
    <property type="match status" value="1"/>
</dbReference>
<keyword evidence="2" id="KW-0732">Signal</keyword>